<evidence type="ECO:0000313" key="4">
    <source>
        <dbReference type="Proteomes" id="UP000000763"/>
    </source>
</evidence>
<dbReference type="Proteomes" id="UP000000763">
    <property type="component" value="Chromosome 8"/>
</dbReference>
<organism evidence="2 4">
    <name type="scientific">Oryza sativa subsp. japonica</name>
    <name type="common">Rice</name>
    <dbReference type="NCBI Taxonomy" id="39947"/>
    <lineage>
        <taxon>Eukaryota</taxon>
        <taxon>Viridiplantae</taxon>
        <taxon>Streptophyta</taxon>
        <taxon>Embryophyta</taxon>
        <taxon>Tracheophyta</taxon>
        <taxon>Spermatophyta</taxon>
        <taxon>Magnoliopsida</taxon>
        <taxon>Liliopsida</taxon>
        <taxon>Poales</taxon>
        <taxon>Poaceae</taxon>
        <taxon>BOP clade</taxon>
        <taxon>Oryzoideae</taxon>
        <taxon>Oryzeae</taxon>
        <taxon>Oryzinae</taxon>
        <taxon>Oryza</taxon>
        <taxon>Oryza sativa</taxon>
    </lineage>
</organism>
<feature type="compositionally biased region" description="Low complexity" evidence="1">
    <location>
        <begin position="151"/>
        <end position="178"/>
    </location>
</feature>
<feature type="region of interest" description="Disordered" evidence="1">
    <location>
        <begin position="193"/>
        <end position="218"/>
    </location>
</feature>
<evidence type="ECO:0000256" key="1">
    <source>
        <dbReference type="SAM" id="MobiDB-lite"/>
    </source>
</evidence>
<accession>Q84SC2</accession>
<gene>
    <name evidence="2" type="primary">P0577B11.141</name>
    <name evidence="3" type="synonym">OJ9990_A01.107</name>
</gene>
<reference evidence="3" key="2">
    <citation type="submission" date="2002-10" db="EMBL/GenBank/DDBJ databases">
        <title>Oryza sativa nipponbare(GA3) genomic DNA, chromosome 8, BAC clone:OJ9990_A01.</title>
        <authorList>
            <person name="Sasaki T."/>
            <person name="Matsumoto T."/>
            <person name="Katayose Y."/>
        </authorList>
    </citation>
    <scope>NUCLEOTIDE SEQUENCE</scope>
</reference>
<dbReference type="EMBL" id="AP005504">
    <property type="protein sequence ID" value="BAC57827.1"/>
    <property type="molecule type" value="Genomic_DNA"/>
</dbReference>
<protein>
    <submittedName>
        <fullName evidence="2">Uncharacterized protein</fullName>
    </submittedName>
</protein>
<evidence type="ECO:0000313" key="2">
    <source>
        <dbReference type="EMBL" id="BAC57827.1"/>
    </source>
</evidence>
<reference evidence="4" key="3">
    <citation type="journal article" date="2005" name="Nature">
        <title>The map-based sequence of the rice genome.</title>
        <authorList>
            <consortium name="International rice genome sequencing project (IRGSP)"/>
            <person name="Matsumoto T."/>
            <person name="Wu J."/>
            <person name="Kanamori H."/>
            <person name="Katayose Y."/>
            <person name="Fujisawa M."/>
            <person name="Namiki N."/>
            <person name="Mizuno H."/>
            <person name="Yamamoto K."/>
            <person name="Antonio B.A."/>
            <person name="Baba T."/>
            <person name="Sakata K."/>
            <person name="Nagamura Y."/>
            <person name="Aoki H."/>
            <person name="Arikawa K."/>
            <person name="Arita K."/>
            <person name="Bito T."/>
            <person name="Chiden Y."/>
            <person name="Fujitsuka N."/>
            <person name="Fukunaka R."/>
            <person name="Hamada M."/>
            <person name="Harada C."/>
            <person name="Hayashi A."/>
            <person name="Hijishita S."/>
            <person name="Honda M."/>
            <person name="Hosokawa S."/>
            <person name="Ichikawa Y."/>
            <person name="Idonuma A."/>
            <person name="Iijima M."/>
            <person name="Ikeda M."/>
            <person name="Ikeno M."/>
            <person name="Ito K."/>
            <person name="Ito S."/>
            <person name="Ito T."/>
            <person name="Ito Y."/>
            <person name="Ito Y."/>
            <person name="Iwabuchi A."/>
            <person name="Kamiya K."/>
            <person name="Karasawa W."/>
            <person name="Kurita K."/>
            <person name="Katagiri S."/>
            <person name="Kikuta A."/>
            <person name="Kobayashi H."/>
            <person name="Kobayashi N."/>
            <person name="Machita K."/>
            <person name="Maehara T."/>
            <person name="Masukawa M."/>
            <person name="Mizubayashi T."/>
            <person name="Mukai Y."/>
            <person name="Nagasaki H."/>
            <person name="Nagata Y."/>
            <person name="Naito S."/>
            <person name="Nakashima M."/>
            <person name="Nakama Y."/>
            <person name="Nakamichi Y."/>
            <person name="Nakamura M."/>
            <person name="Meguro A."/>
            <person name="Negishi M."/>
            <person name="Ohta I."/>
            <person name="Ohta T."/>
            <person name="Okamoto M."/>
            <person name="Ono N."/>
            <person name="Saji S."/>
            <person name="Sakaguchi M."/>
            <person name="Sakai K."/>
            <person name="Shibata M."/>
            <person name="Shimokawa T."/>
            <person name="Song J."/>
            <person name="Takazaki Y."/>
            <person name="Terasawa K."/>
            <person name="Tsugane M."/>
            <person name="Tsuji K."/>
            <person name="Ueda S."/>
            <person name="Waki K."/>
            <person name="Yamagata H."/>
            <person name="Yamamoto M."/>
            <person name="Yamamoto S."/>
            <person name="Yamane H."/>
            <person name="Yoshiki S."/>
            <person name="Yoshihara R."/>
            <person name="Yukawa K."/>
            <person name="Zhong H."/>
            <person name="Yano M."/>
            <person name="Yuan Q."/>
            <person name="Ouyang S."/>
            <person name="Liu J."/>
            <person name="Jones K.M."/>
            <person name="Gansberger K."/>
            <person name="Moffat K."/>
            <person name="Hill J."/>
            <person name="Bera J."/>
            <person name="Fadrosh D."/>
            <person name="Jin S."/>
            <person name="Johri S."/>
            <person name="Kim M."/>
            <person name="Overton L."/>
            <person name="Reardon M."/>
            <person name="Tsitrin T."/>
            <person name="Vuong H."/>
            <person name="Weaver B."/>
            <person name="Ciecko A."/>
            <person name="Tallon L."/>
            <person name="Jackson J."/>
            <person name="Pai G."/>
            <person name="Aken S.V."/>
            <person name="Utterback T."/>
            <person name="Reidmuller S."/>
            <person name="Feldblyum T."/>
            <person name="Hsiao J."/>
            <person name="Zismann V."/>
            <person name="Iobst S."/>
            <person name="de Vazeille A.R."/>
            <person name="Buell C.R."/>
            <person name="Ying K."/>
            <person name="Li Y."/>
            <person name="Lu T."/>
            <person name="Huang Y."/>
            <person name="Zhao Q."/>
            <person name="Feng Q."/>
            <person name="Zhang L."/>
            <person name="Zhu J."/>
            <person name="Weng Q."/>
            <person name="Mu J."/>
            <person name="Lu Y."/>
            <person name="Fan D."/>
            <person name="Liu Y."/>
            <person name="Guan J."/>
            <person name="Zhang Y."/>
            <person name="Yu S."/>
            <person name="Liu X."/>
            <person name="Zhang Y."/>
            <person name="Hong G."/>
            <person name="Han B."/>
            <person name="Choisne N."/>
            <person name="Demange N."/>
            <person name="Orjeda G."/>
            <person name="Samain S."/>
            <person name="Cattolico L."/>
            <person name="Pelletier E."/>
            <person name="Couloux A."/>
            <person name="Segurens B."/>
            <person name="Wincker P."/>
            <person name="D'Hont A."/>
            <person name="Scarpelli C."/>
            <person name="Weissenbach J."/>
            <person name="Salanoubat M."/>
            <person name="Quetier F."/>
            <person name="Yu Y."/>
            <person name="Kim H.R."/>
            <person name="Rambo T."/>
            <person name="Currie J."/>
            <person name="Collura K."/>
            <person name="Luo M."/>
            <person name="Yang T."/>
            <person name="Ammiraju J.S.S."/>
            <person name="Engler F."/>
            <person name="Soderlund C."/>
            <person name="Wing R.A."/>
            <person name="Palmer L.E."/>
            <person name="de la Bastide M."/>
            <person name="Spiegel L."/>
            <person name="Nascimento L."/>
            <person name="Zutavern T."/>
            <person name="O'Shaughnessy A."/>
            <person name="Dike S."/>
            <person name="Dedhia N."/>
            <person name="Preston R."/>
            <person name="Balija V."/>
            <person name="McCombie W.R."/>
            <person name="Chow T."/>
            <person name="Chen H."/>
            <person name="Chung M."/>
            <person name="Chen C."/>
            <person name="Shaw J."/>
            <person name="Wu H."/>
            <person name="Hsiao K."/>
            <person name="Chao Y."/>
            <person name="Chu M."/>
            <person name="Cheng C."/>
            <person name="Hour A."/>
            <person name="Lee P."/>
            <person name="Lin S."/>
            <person name="Lin Y."/>
            <person name="Liou J."/>
            <person name="Liu S."/>
            <person name="Hsing Y."/>
            <person name="Raghuvanshi S."/>
            <person name="Mohanty A."/>
            <person name="Bharti A.K."/>
            <person name="Gaur A."/>
            <person name="Gupta V."/>
            <person name="Kumar D."/>
            <person name="Ravi V."/>
            <person name="Vij S."/>
            <person name="Kapur A."/>
            <person name="Khurana P."/>
            <person name="Khurana P."/>
            <person name="Khurana J.P."/>
            <person name="Tyagi A.K."/>
            <person name="Gaikwad K."/>
            <person name="Singh A."/>
            <person name="Dalal V."/>
            <person name="Srivastava S."/>
            <person name="Dixit A."/>
            <person name="Pal A.K."/>
            <person name="Ghazi I.A."/>
            <person name="Yadav M."/>
            <person name="Pandit A."/>
            <person name="Bhargava A."/>
            <person name="Sureshbabu K."/>
            <person name="Batra K."/>
            <person name="Sharma T.R."/>
            <person name="Mohapatra T."/>
            <person name="Singh N.K."/>
            <person name="Messing J."/>
            <person name="Nelson A.B."/>
            <person name="Fuks G."/>
            <person name="Kavchok S."/>
            <person name="Keizer G."/>
            <person name="Linton E."/>
            <person name="Llaca V."/>
            <person name="Song R."/>
            <person name="Tanyolac B."/>
            <person name="Young S."/>
            <person name="Ho-Il K."/>
            <person name="Hahn J.H."/>
            <person name="Sangsakoo G."/>
            <person name="Vanavichit A."/>
            <person name="de Mattos Luiz.A.T."/>
            <person name="Zimmer P.D."/>
            <person name="Malone G."/>
            <person name="Dellagostin O."/>
            <person name="de Oliveira A.C."/>
            <person name="Bevan M."/>
            <person name="Bancroft I."/>
            <person name="Minx P."/>
            <person name="Cordum H."/>
            <person name="Wilson R."/>
            <person name="Cheng Z."/>
            <person name="Jin W."/>
            <person name="Jiang J."/>
            <person name="Leong S.A."/>
            <person name="Iwama H."/>
            <person name="Gojobori T."/>
            <person name="Itoh T."/>
            <person name="Niimura Y."/>
            <person name="Fujii Y."/>
            <person name="Habara T."/>
            <person name="Sakai H."/>
            <person name="Sato Y."/>
            <person name="Wilson G."/>
            <person name="Kumar K."/>
            <person name="McCouch S."/>
            <person name="Juretic N."/>
            <person name="Hoen D."/>
            <person name="Wright S."/>
            <person name="Bruskiewich R."/>
            <person name="Bureau T."/>
            <person name="Miyao A."/>
            <person name="Hirochika H."/>
            <person name="Nishikawa T."/>
            <person name="Kadowaki K."/>
            <person name="Sugiura M."/>
            <person name="Burr B."/>
            <person name="Sasaki T."/>
        </authorList>
    </citation>
    <scope>NUCLEOTIDE SEQUENCE [LARGE SCALE GENOMIC DNA]</scope>
    <source>
        <strain evidence="4">cv. Nipponbare</strain>
    </source>
</reference>
<proteinExistence type="predicted"/>
<feature type="region of interest" description="Disordered" evidence="1">
    <location>
        <begin position="148"/>
        <end position="178"/>
    </location>
</feature>
<reference evidence="4" key="4">
    <citation type="journal article" date="2008" name="Nucleic Acids Res.">
        <title>The rice annotation project database (RAP-DB): 2008 update.</title>
        <authorList>
            <consortium name="The rice annotation project (RAP)"/>
        </authorList>
    </citation>
    <scope>GENOME REANNOTATION</scope>
    <source>
        <strain evidence="4">cv. Nipponbare</strain>
    </source>
</reference>
<dbReference type="AlphaFoldDB" id="Q84SC2"/>
<evidence type="ECO:0000313" key="3">
    <source>
        <dbReference type="EMBL" id="BAC99899.1"/>
    </source>
</evidence>
<dbReference type="EMBL" id="AP005847">
    <property type="protein sequence ID" value="BAC99899.1"/>
    <property type="molecule type" value="Genomic_DNA"/>
</dbReference>
<sequence>MDMTLGVKMPLFLERNKSISHPSSFILDRIASSNRKIGYNTSPIFENRCKSTHSVVSEVVFIGGAHMTMRRGRIILGPEKVHLRSLILSSDYKIIPQSQNQIYGIPQLIKPGHFGSLDGFDPVLSDVAAESAWVPYVSRPAGARWERGRAADAGAATANAGEGETVSRPTATTTPSIPSSLLRPLALISSSPFSAASSRSPHPPTPSSANAVHSYPPPPHPHNLASGWLKMKWLGSDAPRSSRAAVLSSRSGFELDCASSCVRLVIPLPRSLPLPPRSRVINYMPIARGEKRSVEAVKVTDEMKAFKAYAN</sequence>
<name>Q84SC2_ORYSJ</name>
<reference evidence="2" key="1">
    <citation type="submission" date="2002-07" db="EMBL/GenBank/DDBJ databases">
        <title>Oryza sativa nipponbare(GA3) genomic DNA, chromosome 8, PAC clone:P0577B11.</title>
        <authorList>
            <person name="Sasaki T."/>
            <person name="Matsumoto T."/>
            <person name="Katayose Y."/>
        </authorList>
    </citation>
    <scope>NUCLEOTIDE SEQUENCE</scope>
</reference>